<gene>
    <name evidence="2" type="ORF">I8J32_005820</name>
</gene>
<keyword evidence="1" id="KW-0732">Signal</keyword>
<evidence type="ECO:0000313" key="2">
    <source>
        <dbReference type="EMBL" id="QSX79378.1"/>
    </source>
</evidence>
<feature type="chain" id="PRO_5037169705" description="Lipoprotein" evidence="1">
    <location>
        <begin position="23"/>
        <end position="177"/>
    </location>
</feature>
<name>A0A974Y184_9GAMM</name>
<evidence type="ECO:0000256" key="1">
    <source>
        <dbReference type="SAM" id="SignalP"/>
    </source>
</evidence>
<dbReference type="PROSITE" id="PS51257">
    <property type="entry name" value="PROKAR_LIPOPROTEIN"/>
    <property type="match status" value="1"/>
</dbReference>
<sequence length="177" mass="18947">MLINLLRALLLILASWPSLSMASSCTFGEVTDEAFSSAKYIFVFRVLGTEIREGNSTPVGAEPGFGRLRVVENFRGRAPYEGFTFSAHRGCGSKLVPGHYYVGVSSSSKGEFVAGPATVLDLGSEYREGIDNAHAFVTFSNIASAATGMAKLSVVLPPGDRMPIEYFPLPPPPPEDP</sequence>
<dbReference type="RefSeq" id="WP_200616248.1">
    <property type="nucleotide sequence ID" value="NZ_CP071518.1"/>
</dbReference>
<dbReference type="KEGG" id="lsf:I8J32_005820"/>
<evidence type="ECO:0000313" key="3">
    <source>
        <dbReference type="Proteomes" id="UP000639274"/>
    </source>
</evidence>
<dbReference type="Proteomes" id="UP000639274">
    <property type="component" value="Chromosome"/>
</dbReference>
<dbReference type="EMBL" id="CP071518">
    <property type="protein sequence ID" value="QSX79378.1"/>
    <property type="molecule type" value="Genomic_DNA"/>
</dbReference>
<accession>A0A974Y184</accession>
<proteinExistence type="predicted"/>
<organism evidence="2 3">
    <name type="scientific">Agrilutibacter solisilvae</name>
    <dbReference type="NCBI Taxonomy" id="2763317"/>
    <lineage>
        <taxon>Bacteria</taxon>
        <taxon>Pseudomonadati</taxon>
        <taxon>Pseudomonadota</taxon>
        <taxon>Gammaproteobacteria</taxon>
        <taxon>Lysobacterales</taxon>
        <taxon>Lysobacteraceae</taxon>
        <taxon>Agrilutibacter</taxon>
    </lineage>
</organism>
<reference evidence="2 3" key="1">
    <citation type="submission" date="2021-03" db="EMBL/GenBank/DDBJ databases">
        <title>Lysobacter sp. nov. isolated from soil of gangwondo yeongwol, south Korea.</title>
        <authorList>
            <person name="Kim K.R."/>
            <person name="Kim K.H."/>
            <person name="Jeon C.O."/>
        </authorList>
    </citation>
    <scope>NUCLEOTIDE SEQUENCE [LARGE SCALE GENOMIC DNA]</scope>
    <source>
        <strain evidence="2 3">R19</strain>
    </source>
</reference>
<dbReference type="AlphaFoldDB" id="A0A974Y184"/>
<keyword evidence="3" id="KW-1185">Reference proteome</keyword>
<evidence type="ECO:0008006" key="4">
    <source>
        <dbReference type="Google" id="ProtNLM"/>
    </source>
</evidence>
<protein>
    <recommendedName>
        <fullName evidence="4">Lipoprotein</fullName>
    </recommendedName>
</protein>
<feature type="signal peptide" evidence="1">
    <location>
        <begin position="1"/>
        <end position="22"/>
    </location>
</feature>